<comment type="caution">
    <text evidence="1">The sequence shown here is derived from an EMBL/GenBank/DDBJ whole genome shotgun (WGS) entry which is preliminary data.</text>
</comment>
<dbReference type="NCBIfam" id="TIGR02474">
    <property type="entry name" value="pec_lyase"/>
    <property type="match status" value="1"/>
</dbReference>
<evidence type="ECO:0000313" key="1">
    <source>
        <dbReference type="EMBL" id="MDO3694333.1"/>
    </source>
</evidence>
<dbReference type="EMBL" id="JAUMIT010000002">
    <property type="protein sequence ID" value="MDO3694333.1"/>
    <property type="molecule type" value="Genomic_DNA"/>
</dbReference>
<protein>
    <submittedName>
        <fullName evidence="1">Pectate lyase</fullName>
        <ecNumber evidence="1">4.2.2.2</ecNumber>
    </submittedName>
</protein>
<keyword evidence="2" id="KW-1185">Reference proteome</keyword>
<proteinExistence type="predicted"/>
<reference evidence="1" key="1">
    <citation type="submission" date="2023-07" db="EMBL/GenBank/DDBJ databases">
        <title>Wenyingzhuangia sp. chi5 genome sequencing and assembly.</title>
        <authorList>
            <person name="Park S."/>
        </authorList>
    </citation>
    <scope>NUCLEOTIDE SEQUENCE</scope>
    <source>
        <strain evidence="1">Chi5</strain>
    </source>
</reference>
<dbReference type="Gene3D" id="1.50.10.20">
    <property type="match status" value="1"/>
</dbReference>
<dbReference type="EC" id="4.2.2.2" evidence="1"/>
<organism evidence="1 2">
    <name type="scientific">Wenyingzhuangia gilva</name>
    <dbReference type="NCBI Taxonomy" id="3057677"/>
    <lineage>
        <taxon>Bacteria</taxon>
        <taxon>Pseudomonadati</taxon>
        <taxon>Bacteroidota</taxon>
        <taxon>Flavobacteriia</taxon>
        <taxon>Flavobacteriales</taxon>
        <taxon>Flavobacteriaceae</taxon>
        <taxon>Wenyingzhuangia</taxon>
    </lineage>
</organism>
<dbReference type="GO" id="GO:0030570">
    <property type="term" value="F:pectate lyase activity"/>
    <property type="evidence" value="ECO:0007669"/>
    <property type="project" value="UniProtKB-EC"/>
</dbReference>
<keyword evidence="1" id="KW-0456">Lyase</keyword>
<name>A0ABT8VQT8_9FLAO</name>
<dbReference type="SUPFAM" id="SSF81853">
    <property type="entry name" value="Family 10 polysaccharide lyase"/>
    <property type="match status" value="1"/>
</dbReference>
<evidence type="ECO:0000313" key="2">
    <source>
        <dbReference type="Proteomes" id="UP001168642"/>
    </source>
</evidence>
<dbReference type="InterPro" id="IPR012669">
    <property type="entry name" value="Pectate_lyase"/>
</dbReference>
<sequence>MKYFKQLSIITFSILFFVSSLMSAQVLNKSWQKITRMDDGEWFASDEAKAVAENVLLYQREIGGWPKNIQMQKPLSTEEKQELQALKSTGKGATTDNGATIQEMVFLSKMYRQTKNETYKKAFLKGVDYVLEAQYDNGGWPQFYPLKKGYYTHITYNDNSMVNIMELLKELRDDSGVYAIKPDSKTIEKIKVAFDKGVDCIIKTQYKQNGVLTAWCAQHDENTFEPAKARAYELPSLSGAESAKIVLLLMSIENPSEEVIIAVNAAHAWFKKVMITGLREDREYNDKGKVSKKTMVKDPDAKPIWARFMELDDNKPFFCDRDGIKKYDISEIGEERRNGYAWYVNEPKEVMKKYDRWSDKYNVKKKD</sequence>
<dbReference type="Pfam" id="PF09492">
    <property type="entry name" value="Pec_lyase"/>
    <property type="match status" value="1"/>
</dbReference>
<dbReference type="RefSeq" id="WP_302883586.1">
    <property type="nucleotide sequence ID" value="NZ_JAUMIT010000002.1"/>
</dbReference>
<gene>
    <name evidence="1" type="primary">pelA</name>
    <name evidence="1" type="ORF">QVZ41_05670</name>
</gene>
<accession>A0ABT8VQT8</accession>
<dbReference type="Proteomes" id="UP001168642">
    <property type="component" value="Unassembled WGS sequence"/>
</dbReference>